<keyword evidence="1" id="KW-0812">Transmembrane</keyword>
<dbReference type="EMBL" id="CABFWE030000005">
    <property type="protein sequence ID" value="CAD7032712.1"/>
    <property type="molecule type" value="Genomic_DNA"/>
</dbReference>
<feature type="transmembrane region" description="Helical" evidence="1">
    <location>
        <begin position="45"/>
        <end position="70"/>
    </location>
</feature>
<name>A0ABN7JIA3_9HYPH</name>
<evidence type="ECO:0008006" key="4">
    <source>
        <dbReference type="Google" id="ProtNLM"/>
    </source>
</evidence>
<dbReference type="Pfam" id="PF07556">
    <property type="entry name" value="DUF1538"/>
    <property type="match status" value="1"/>
</dbReference>
<evidence type="ECO:0000256" key="1">
    <source>
        <dbReference type="SAM" id="Phobius"/>
    </source>
</evidence>
<feature type="transmembrane region" description="Helical" evidence="1">
    <location>
        <begin position="215"/>
        <end position="235"/>
    </location>
</feature>
<gene>
    <name evidence="2" type="ORF">RHAB21_02036</name>
</gene>
<keyword evidence="1" id="KW-1133">Transmembrane helix</keyword>
<evidence type="ECO:0000313" key="2">
    <source>
        <dbReference type="EMBL" id="CAD7032712.1"/>
    </source>
</evidence>
<feature type="transmembrane region" description="Helical" evidence="1">
    <location>
        <begin position="179"/>
        <end position="203"/>
    </location>
</feature>
<sequence length="242" mass="24905">MLEALLNDVGPTASSVAMAIVPLVIMFLLAQVFMLKLPGRAVKDILLGTALAACGLFLFLLGVGIGFLPFGRAIGEAVGATQQPWLLIGAGLFLGFVTTWGEPAVRILADQVEEASNGSIPALLVLNAICVGVAVWAGLGMLRIGYGIPLLYLLVPGYGLAILMLWISDKDFVAIAIDAGGVATGPLANTFLLALALGASAAVEGQNPVVDGLGFVALVALAPIISVMALGLLMGRKRRTEE</sequence>
<dbReference type="RefSeq" id="WP_142587437.1">
    <property type="nucleotide sequence ID" value="NZ_CABFWE030000005.1"/>
</dbReference>
<feature type="transmembrane region" description="Helical" evidence="1">
    <location>
        <begin position="122"/>
        <end position="144"/>
    </location>
</feature>
<keyword evidence="1" id="KW-0472">Membrane</keyword>
<dbReference type="InterPro" id="IPR011435">
    <property type="entry name" value="UmpAB"/>
</dbReference>
<feature type="transmembrane region" description="Helical" evidence="1">
    <location>
        <begin position="150"/>
        <end position="167"/>
    </location>
</feature>
<keyword evidence="3" id="KW-1185">Reference proteome</keyword>
<proteinExistence type="predicted"/>
<protein>
    <recommendedName>
        <fullName evidence="4">DUF1538 domain-containing protein</fullName>
    </recommendedName>
</protein>
<feature type="transmembrane region" description="Helical" evidence="1">
    <location>
        <begin position="12"/>
        <end position="33"/>
    </location>
</feature>
<evidence type="ECO:0000313" key="3">
    <source>
        <dbReference type="Proteomes" id="UP000601041"/>
    </source>
</evidence>
<organism evidence="2 3">
    <name type="scientific">Pseudorhizobium halotolerans</name>
    <dbReference type="NCBI Taxonomy" id="1233081"/>
    <lineage>
        <taxon>Bacteria</taxon>
        <taxon>Pseudomonadati</taxon>
        <taxon>Pseudomonadota</taxon>
        <taxon>Alphaproteobacteria</taxon>
        <taxon>Hyphomicrobiales</taxon>
        <taxon>Rhizobiaceae</taxon>
        <taxon>Rhizobium/Agrobacterium group</taxon>
        <taxon>Pseudorhizobium</taxon>
    </lineage>
</organism>
<dbReference type="Proteomes" id="UP000601041">
    <property type="component" value="Unassembled WGS sequence"/>
</dbReference>
<accession>A0ABN7JIA3</accession>
<comment type="caution">
    <text evidence="2">The sequence shown here is derived from an EMBL/GenBank/DDBJ whole genome shotgun (WGS) entry which is preliminary data.</text>
</comment>
<reference evidence="2 3" key="1">
    <citation type="submission" date="2020-11" db="EMBL/GenBank/DDBJ databases">
        <authorList>
            <person name="Lassalle F."/>
        </authorList>
    </citation>
    <scope>NUCLEOTIDE SEQUENCE [LARGE SCALE GENOMIC DNA]</scope>
    <source>
        <strain evidence="2 3">AB21</strain>
    </source>
</reference>
<feature type="transmembrane region" description="Helical" evidence="1">
    <location>
        <begin position="82"/>
        <end position="101"/>
    </location>
</feature>